<protein>
    <submittedName>
        <fullName evidence="2">Uncharacterized protein</fullName>
    </submittedName>
</protein>
<organism evidence="2 3">
    <name type="scientific">Shouchella lonarensis</name>
    <dbReference type="NCBI Taxonomy" id="1464122"/>
    <lineage>
        <taxon>Bacteria</taxon>
        <taxon>Bacillati</taxon>
        <taxon>Bacillota</taxon>
        <taxon>Bacilli</taxon>
        <taxon>Bacillales</taxon>
        <taxon>Bacillaceae</taxon>
        <taxon>Shouchella</taxon>
    </lineage>
</organism>
<evidence type="ECO:0000256" key="1">
    <source>
        <dbReference type="SAM" id="Coils"/>
    </source>
</evidence>
<gene>
    <name evidence="2" type="ORF">SAMN05421737_104114</name>
</gene>
<evidence type="ECO:0000313" key="2">
    <source>
        <dbReference type="EMBL" id="SDB96207.1"/>
    </source>
</evidence>
<proteinExistence type="predicted"/>
<name>A0A1G6HPI2_9BACI</name>
<evidence type="ECO:0000313" key="3">
    <source>
        <dbReference type="Proteomes" id="UP000242662"/>
    </source>
</evidence>
<dbReference type="RefSeq" id="WP_090775237.1">
    <property type="nucleotide sequence ID" value="NZ_FMYM01000004.1"/>
</dbReference>
<dbReference type="Proteomes" id="UP000242662">
    <property type="component" value="Unassembled WGS sequence"/>
</dbReference>
<reference evidence="3" key="1">
    <citation type="submission" date="2016-09" db="EMBL/GenBank/DDBJ databases">
        <authorList>
            <person name="Varghese N."/>
            <person name="Submissions S."/>
        </authorList>
    </citation>
    <scope>NUCLEOTIDE SEQUENCE [LARGE SCALE GENOMIC DNA]</scope>
    <source>
        <strain evidence="3">25nlg</strain>
    </source>
</reference>
<dbReference type="AlphaFoldDB" id="A0A1G6HPI2"/>
<keyword evidence="3" id="KW-1185">Reference proteome</keyword>
<sequence>MKELTKEELQLELTKKNRMCEQLATRLAQRELEIAELQTQAETYIRAFEEVKKELKEAHKGGGAETK</sequence>
<dbReference type="STRING" id="1464122.SAMN05421737_104114"/>
<keyword evidence="1" id="KW-0175">Coiled coil</keyword>
<feature type="coiled-coil region" evidence="1">
    <location>
        <begin position="6"/>
        <end position="54"/>
    </location>
</feature>
<accession>A0A1G6HPI2</accession>
<dbReference type="EMBL" id="FMYM01000004">
    <property type="protein sequence ID" value="SDB96207.1"/>
    <property type="molecule type" value="Genomic_DNA"/>
</dbReference>